<dbReference type="EMBL" id="OC322825">
    <property type="protein sequence ID" value="CAD7412352.1"/>
    <property type="molecule type" value="Genomic_DNA"/>
</dbReference>
<organism evidence="1">
    <name type="scientific">Timema cristinae</name>
    <name type="common">Walking stick</name>
    <dbReference type="NCBI Taxonomy" id="61476"/>
    <lineage>
        <taxon>Eukaryota</taxon>
        <taxon>Metazoa</taxon>
        <taxon>Ecdysozoa</taxon>
        <taxon>Arthropoda</taxon>
        <taxon>Hexapoda</taxon>
        <taxon>Insecta</taxon>
        <taxon>Pterygota</taxon>
        <taxon>Neoptera</taxon>
        <taxon>Polyneoptera</taxon>
        <taxon>Phasmatodea</taxon>
        <taxon>Timematodea</taxon>
        <taxon>Timematoidea</taxon>
        <taxon>Timematidae</taxon>
        <taxon>Timema</taxon>
    </lineage>
</organism>
<gene>
    <name evidence="1" type="ORF">TCEB3V08_LOCUS11349</name>
</gene>
<sequence length="138" mass="15961">MFGSIKKDLLFLCCQYQLHYNKMERDTFAVKIEPEDLEYNLHHEEEFGIKSEIDLPIKSEEYIKVEALDYQEPECWTDSIILPPVEEERPSEIIDLPIKSELCFKGDANDYQVTGCCPGSSTLPPIKEELPVSKLFIT</sequence>
<protein>
    <submittedName>
        <fullName evidence="1">Uncharacterized protein</fullName>
    </submittedName>
</protein>
<accession>A0A7R9H936</accession>
<evidence type="ECO:0000313" key="1">
    <source>
        <dbReference type="EMBL" id="CAD7412352.1"/>
    </source>
</evidence>
<name>A0A7R9H936_TIMCR</name>
<reference evidence="1" key="1">
    <citation type="submission" date="2020-11" db="EMBL/GenBank/DDBJ databases">
        <authorList>
            <person name="Tran Van P."/>
        </authorList>
    </citation>
    <scope>NUCLEOTIDE SEQUENCE</scope>
</reference>
<proteinExistence type="predicted"/>
<dbReference type="AlphaFoldDB" id="A0A7R9H936"/>